<dbReference type="CDD" id="cd04762">
    <property type="entry name" value="HTH_MerR-trunc"/>
    <property type="match status" value="1"/>
</dbReference>
<dbReference type="PROSITE" id="PS51736">
    <property type="entry name" value="RECOMBINASES_3"/>
    <property type="match status" value="1"/>
</dbReference>
<dbReference type="EMBL" id="CP017708">
    <property type="protein sequence ID" value="AOY83437.1"/>
    <property type="molecule type" value="Genomic_DNA"/>
</dbReference>
<dbReference type="Pfam" id="PF00239">
    <property type="entry name" value="Resolvase"/>
    <property type="match status" value="1"/>
</dbReference>
<dbReference type="GO" id="GO:0015074">
    <property type="term" value="P:DNA integration"/>
    <property type="evidence" value="ECO:0007669"/>
    <property type="project" value="UniProtKB-KW"/>
</dbReference>
<dbReference type="NCBIfam" id="NF033518">
    <property type="entry name" value="transpos_IS607"/>
    <property type="match status" value="1"/>
</dbReference>
<reference evidence="7" key="1">
    <citation type="submission" date="2016-10" db="EMBL/GenBank/DDBJ databases">
        <title>Comparative genomics uncovers the prolific and rare metabolic potential of the cyanobacterial genus Moorea.</title>
        <authorList>
            <person name="Leao T."/>
            <person name="Castelao G."/>
            <person name="Korobeynikov A."/>
            <person name="Monroe E.A."/>
            <person name="Podell S."/>
            <person name="Glukhov E."/>
            <person name="Allen E."/>
            <person name="Gerwick W.H."/>
            <person name="Gerwick L."/>
        </authorList>
    </citation>
    <scope>NUCLEOTIDE SEQUENCE [LARGE SCALE GENOMIC DNA]</scope>
    <source>
        <strain evidence="7">JHB</strain>
    </source>
</reference>
<dbReference type="Gene3D" id="1.10.1660.10">
    <property type="match status" value="1"/>
</dbReference>
<evidence type="ECO:0000313" key="6">
    <source>
        <dbReference type="EMBL" id="AOY83437.1"/>
    </source>
</evidence>
<dbReference type="Gene3D" id="1.10.287.2170">
    <property type="match status" value="1"/>
</dbReference>
<organism evidence="6 7">
    <name type="scientific">Moorena producens (strain JHB)</name>
    <dbReference type="NCBI Taxonomy" id="1454205"/>
    <lineage>
        <taxon>Bacteria</taxon>
        <taxon>Bacillati</taxon>
        <taxon>Cyanobacteriota</taxon>
        <taxon>Cyanophyceae</taxon>
        <taxon>Coleofasciculales</taxon>
        <taxon>Coleofasciculaceae</taxon>
        <taxon>Moorena</taxon>
    </lineage>
</organism>
<sequence length="197" mass="23181">MYLTPIEAQKKYGYNPRTLARWAEAGKIECIKSPGGHRRYLASSIERLIEGEDSRSVVLYARVSTRSQSDDLTSQIEYLGQNYPNCRCYSEYGSGLNFKRRQFIKLMERVAGSEIKTIVVAHKDRLCRFGFDFVEWFCSLHNCQIVVLNNTYKTPQQELMDDFMSIMHCFSSKLYFLRRYEKEIKLTVEKMDIPDKY</sequence>
<dbReference type="GO" id="GO:0003677">
    <property type="term" value="F:DNA binding"/>
    <property type="evidence" value="ECO:0007669"/>
    <property type="project" value="UniProtKB-KW"/>
</dbReference>
<dbReference type="InterPro" id="IPR006119">
    <property type="entry name" value="Resolv_N"/>
</dbReference>
<accession>A0A1D9G701</accession>
<evidence type="ECO:0000256" key="3">
    <source>
        <dbReference type="ARBA" id="ARBA00023172"/>
    </source>
</evidence>
<dbReference type="InterPro" id="IPR041718">
    <property type="entry name" value="IS607_transposase-like"/>
</dbReference>
<protein>
    <submittedName>
        <fullName evidence="6">IS607 family transposase</fullName>
    </submittedName>
</protein>
<evidence type="ECO:0000313" key="7">
    <source>
        <dbReference type="Proteomes" id="UP000176944"/>
    </source>
</evidence>
<dbReference type="Proteomes" id="UP000176944">
    <property type="component" value="Chromosome"/>
</dbReference>
<dbReference type="InterPro" id="IPR041657">
    <property type="entry name" value="HTH_17"/>
</dbReference>
<dbReference type="Gene3D" id="3.40.50.1390">
    <property type="entry name" value="Resolvase, N-terminal catalytic domain"/>
    <property type="match status" value="1"/>
</dbReference>
<dbReference type="InterPro" id="IPR051491">
    <property type="entry name" value="Recombinase/Transposase-rel"/>
</dbReference>
<dbReference type="SUPFAM" id="SSF46955">
    <property type="entry name" value="Putative DNA-binding domain"/>
    <property type="match status" value="1"/>
</dbReference>
<dbReference type="SUPFAM" id="SSF53041">
    <property type="entry name" value="Resolvase-like"/>
    <property type="match status" value="1"/>
</dbReference>
<dbReference type="GO" id="GO:0000150">
    <property type="term" value="F:DNA strand exchange activity"/>
    <property type="evidence" value="ECO:0007669"/>
    <property type="project" value="InterPro"/>
</dbReference>
<keyword evidence="1" id="KW-0229">DNA integration</keyword>
<proteinExistence type="predicted"/>
<dbReference type="Pfam" id="PF12728">
    <property type="entry name" value="HTH_17"/>
    <property type="match status" value="1"/>
</dbReference>
<evidence type="ECO:0000256" key="4">
    <source>
        <dbReference type="PROSITE-ProRule" id="PRU10137"/>
    </source>
</evidence>
<dbReference type="PROSITE" id="PS00397">
    <property type="entry name" value="RECOMBINASES_1"/>
    <property type="match status" value="1"/>
</dbReference>
<evidence type="ECO:0000256" key="1">
    <source>
        <dbReference type="ARBA" id="ARBA00022908"/>
    </source>
</evidence>
<dbReference type="PANTHER" id="PTHR36172:SF1">
    <property type="entry name" value="RESOLVASE-RELATED"/>
    <property type="match status" value="1"/>
</dbReference>
<evidence type="ECO:0000256" key="2">
    <source>
        <dbReference type="ARBA" id="ARBA00023125"/>
    </source>
</evidence>
<keyword evidence="2" id="KW-0238">DNA-binding</keyword>
<dbReference type="AlphaFoldDB" id="A0A1D9G701"/>
<dbReference type="SMART" id="SM00857">
    <property type="entry name" value="Resolvase"/>
    <property type="match status" value="1"/>
</dbReference>
<dbReference type="InterPro" id="IPR048046">
    <property type="entry name" value="Transpos_IS607"/>
</dbReference>
<dbReference type="InterPro" id="IPR036162">
    <property type="entry name" value="Resolvase-like_N_sf"/>
</dbReference>
<feature type="domain" description="Resolvase/invertase-type recombinase catalytic" evidence="5">
    <location>
        <begin position="56"/>
        <end position="197"/>
    </location>
</feature>
<dbReference type="PANTHER" id="PTHR36172">
    <property type="match status" value="1"/>
</dbReference>
<keyword evidence="3" id="KW-0233">DNA recombination</keyword>
<name>A0A1D9G701_MOOP1</name>
<gene>
    <name evidence="6" type="ORF">BJP36_29510</name>
</gene>
<evidence type="ECO:0000259" key="5">
    <source>
        <dbReference type="PROSITE" id="PS51736"/>
    </source>
</evidence>
<dbReference type="CDD" id="cd03769">
    <property type="entry name" value="SR_IS607_transposase_like"/>
    <property type="match status" value="1"/>
</dbReference>
<dbReference type="InterPro" id="IPR009061">
    <property type="entry name" value="DNA-bd_dom_put_sf"/>
</dbReference>
<dbReference type="InterPro" id="IPR006118">
    <property type="entry name" value="Recombinase_CS"/>
</dbReference>
<feature type="active site" description="O-(5'-phospho-DNA)-serine intermediate" evidence="4">
    <location>
        <position position="64"/>
    </location>
</feature>